<name>A0A4Q9HVR9_STRKA</name>
<dbReference type="EMBL" id="SIXH01000088">
    <property type="protein sequence ID" value="TBO59284.1"/>
    <property type="molecule type" value="Genomic_DNA"/>
</dbReference>
<sequence length="97" mass="10200">MGEPIQVVPASAALSGAFFADIGIHGLFTLSFSIPSVTNANVVMVSMTELNGNTNLPFIGDATMTVHNVAPGNGTVQVRGEVDWDSNLSTRVYFLVT</sequence>
<dbReference type="GeneID" id="97377697"/>
<dbReference type="AlphaFoldDB" id="A0A4Q9HVR9"/>
<keyword evidence="2" id="KW-1185">Reference proteome</keyword>
<comment type="caution">
    <text evidence="1">The sequence shown here is derived from an EMBL/GenBank/DDBJ whole genome shotgun (WGS) entry which is preliminary data.</text>
</comment>
<gene>
    <name evidence="1" type="ORF">EYS09_12855</name>
</gene>
<protein>
    <submittedName>
        <fullName evidence="1">Uncharacterized protein</fullName>
    </submittedName>
</protein>
<dbReference type="RefSeq" id="WP_094794921.1">
    <property type="nucleotide sequence ID" value="NZ_NDXL01000003.1"/>
</dbReference>
<evidence type="ECO:0000313" key="1">
    <source>
        <dbReference type="EMBL" id="TBO59284.1"/>
    </source>
</evidence>
<evidence type="ECO:0000313" key="2">
    <source>
        <dbReference type="Proteomes" id="UP000292452"/>
    </source>
</evidence>
<reference evidence="1 2" key="1">
    <citation type="submission" date="2019-02" db="EMBL/GenBank/DDBJ databases">
        <title>Draft Genome Sequence of Streptomyces sp. AM-2504, identified by 16S rRNA comparative analysis as a Streptomyces Kasugaensis strain.</title>
        <authorList>
            <person name="Napolioni V."/>
            <person name="Giuliodori A.M."/>
            <person name="Spurio R."/>
            <person name="Fabbretti A."/>
        </authorList>
    </citation>
    <scope>NUCLEOTIDE SEQUENCE [LARGE SCALE GENOMIC DNA]</scope>
    <source>
        <strain evidence="1 2">AM-2504</strain>
    </source>
</reference>
<accession>A0A4Q9HVR9</accession>
<organism evidence="1 2">
    <name type="scientific">Streptomyces kasugaensis</name>
    <dbReference type="NCBI Taxonomy" id="1946"/>
    <lineage>
        <taxon>Bacteria</taxon>
        <taxon>Bacillati</taxon>
        <taxon>Actinomycetota</taxon>
        <taxon>Actinomycetes</taxon>
        <taxon>Kitasatosporales</taxon>
        <taxon>Streptomycetaceae</taxon>
        <taxon>Streptomyces</taxon>
    </lineage>
</organism>
<dbReference type="Proteomes" id="UP000292452">
    <property type="component" value="Unassembled WGS sequence"/>
</dbReference>
<proteinExistence type="predicted"/>
<dbReference type="OrthoDB" id="4333526at2"/>